<dbReference type="Ensembl" id="ENSMODT00000076962.1">
    <property type="protein sequence ID" value="ENSMODP00000042641.1"/>
    <property type="gene ID" value="ENSMODG00000020996.4"/>
</dbReference>
<dbReference type="Gene3D" id="1.25.10.10">
    <property type="entry name" value="Leucine-rich Repeat Variant"/>
    <property type="match status" value="1"/>
</dbReference>
<dbReference type="InterPro" id="IPR054477">
    <property type="entry name" value="LTN1_E3_ligase_6th"/>
</dbReference>
<comment type="catalytic activity">
    <reaction evidence="1">
        <text>S-ubiquitinyl-[E2 ubiquitin-conjugating enzyme]-L-cysteine + [acceptor protein]-L-lysine = [E2 ubiquitin-conjugating enzyme]-L-cysteine + N(6)-ubiquitinyl-[acceptor protein]-L-lysine.</text>
        <dbReference type="EC" id="2.3.2.27"/>
    </reaction>
</comment>
<keyword evidence="8" id="KW-1185">Reference proteome</keyword>
<feature type="compositionally biased region" description="Acidic residues" evidence="2">
    <location>
        <begin position="562"/>
        <end position="572"/>
    </location>
</feature>
<dbReference type="GO" id="GO:1990116">
    <property type="term" value="P:ribosome-associated ubiquitin-dependent protein catabolic process"/>
    <property type="evidence" value="ECO:0000318"/>
    <property type="project" value="GO_Central"/>
</dbReference>
<evidence type="ECO:0000259" key="5">
    <source>
        <dbReference type="Pfam" id="PF23009"/>
    </source>
</evidence>
<comment type="function">
    <text evidence="1">E3 ubiquitin-protein ligase. Component of the ribosome quality control complex (RQC), a ribosome-associated complex that mediates ubiquitination and extraction of incompletely synthesized nascent chains for proteasomal degradation.</text>
</comment>
<keyword evidence="1" id="KW-0862">Zinc</keyword>
<dbReference type="InterPro" id="IPR013083">
    <property type="entry name" value="Znf_RING/FYVE/PHD"/>
</dbReference>
<feature type="domain" description="E3 ubiquitin-protein ligase listerin ubiquitin conjugating" evidence="5">
    <location>
        <begin position="1624"/>
        <end position="1708"/>
    </location>
</feature>
<evidence type="ECO:0000256" key="1">
    <source>
        <dbReference type="RuleBase" id="RU367090"/>
    </source>
</evidence>
<dbReference type="InParanoid" id="A0A5F8G5E5"/>
<feature type="domain" description="E3 ubiquitin-protein ligase listerin N-terminal" evidence="3">
    <location>
        <begin position="61"/>
        <end position="370"/>
    </location>
</feature>
<dbReference type="Pfam" id="PF23009">
    <property type="entry name" value="UBC_like"/>
    <property type="match status" value="1"/>
</dbReference>
<dbReference type="InterPro" id="IPR011989">
    <property type="entry name" value="ARM-like"/>
</dbReference>
<dbReference type="GeneTree" id="ENSGT00390000016055"/>
<dbReference type="FunCoup" id="A0A5F8G5E5">
    <property type="interactions" value="2050"/>
</dbReference>
<reference evidence="7 8" key="1">
    <citation type="journal article" date="2007" name="Nature">
        <title>Genome of the marsupial Monodelphis domestica reveals innovation in non-coding sequences.</title>
        <authorList>
            <person name="Mikkelsen T.S."/>
            <person name="Wakefield M.J."/>
            <person name="Aken B."/>
            <person name="Amemiya C.T."/>
            <person name="Chang J.L."/>
            <person name="Duke S."/>
            <person name="Garber M."/>
            <person name="Gentles A.J."/>
            <person name="Goodstadt L."/>
            <person name="Heger A."/>
            <person name="Jurka J."/>
            <person name="Kamal M."/>
            <person name="Mauceli E."/>
            <person name="Searle S.M."/>
            <person name="Sharpe T."/>
            <person name="Baker M.L."/>
            <person name="Batzer M.A."/>
            <person name="Benos P.V."/>
            <person name="Belov K."/>
            <person name="Clamp M."/>
            <person name="Cook A."/>
            <person name="Cuff J."/>
            <person name="Das R."/>
            <person name="Davidow L."/>
            <person name="Deakin J.E."/>
            <person name="Fazzari M.J."/>
            <person name="Glass J.L."/>
            <person name="Grabherr M."/>
            <person name="Greally J.M."/>
            <person name="Gu W."/>
            <person name="Hore T.A."/>
            <person name="Huttley G.A."/>
            <person name="Kleber M."/>
            <person name="Jirtle R.L."/>
            <person name="Koina E."/>
            <person name="Lee J.T."/>
            <person name="Mahony S."/>
            <person name="Marra M.A."/>
            <person name="Miller R.D."/>
            <person name="Nicholls R.D."/>
            <person name="Oda M."/>
            <person name="Papenfuss A.T."/>
            <person name="Parra Z.E."/>
            <person name="Pollock D.D."/>
            <person name="Ray D.A."/>
            <person name="Schein J.E."/>
            <person name="Speed T.P."/>
            <person name="Thompson K."/>
            <person name="VandeBerg J.L."/>
            <person name="Wade C.M."/>
            <person name="Walker J.A."/>
            <person name="Waters P.D."/>
            <person name="Webber C."/>
            <person name="Weidman J.R."/>
            <person name="Xie X."/>
            <person name="Zody M.C."/>
            <person name="Baldwin J."/>
            <person name="Abdouelleil A."/>
            <person name="Abdulkadir J."/>
            <person name="Abebe A."/>
            <person name="Abera B."/>
            <person name="Abreu J."/>
            <person name="Acer S.C."/>
            <person name="Aftuck L."/>
            <person name="Alexander A."/>
            <person name="An P."/>
            <person name="Anderson E."/>
            <person name="Anderson S."/>
            <person name="Arachi H."/>
            <person name="Azer M."/>
            <person name="Bachantsang P."/>
            <person name="Barry A."/>
            <person name="Bayul T."/>
            <person name="Berlin A."/>
            <person name="Bessette D."/>
            <person name="Bloom T."/>
            <person name="Bloom T."/>
            <person name="Boguslavskiy L."/>
            <person name="Bonnet C."/>
            <person name="Boukhgalter B."/>
            <person name="Bourzgui I."/>
            <person name="Brown A."/>
            <person name="Cahill P."/>
            <person name="Channer S."/>
            <person name="Cheshatsang Y."/>
            <person name="Chuda L."/>
            <person name="Citroen M."/>
            <person name="Collymore A."/>
            <person name="Cooke P."/>
            <person name="Costello M."/>
            <person name="D'Aco K."/>
            <person name="Daza R."/>
            <person name="De Haan G."/>
            <person name="DeGray S."/>
            <person name="DeMaso C."/>
            <person name="Dhargay N."/>
            <person name="Dooley K."/>
            <person name="Dooley E."/>
            <person name="Doricent M."/>
            <person name="Dorje P."/>
            <person name="Dorjee K."/>
            <person name="Dupes A."/>
            <person name="Elong R."/>
            <person name="Falk J."/>
            <person name="Farina A."/>
            <person name="Faro S."/>
            <person name="Ferguson D."/>
            <person name="Fisher S."/>
            <person name="Foley C.D."/>
            <person name="Franke A."/>
            <person name="Friedrich D."/>
            <person name="Gadbois L."/>
            <person name="Gearin G."/>
            <person name="Gearin C.R."/>
            <person name="Giannoukos G."/>
            <person name="Goode T."/>
            <person name="Graham J."/>
            <person name="Grandbois E."/>
            <person name="Grewal S."/>
            <person name="Gyaltsen K."/>
            <person name="Hafez N."/>
            <person name="Hagos B."/>
            <person name="Hall J."/>
            <person name="Henson C."/>
            <person name="Hollinger A."/>
            <person name="Honan T."/>
            <person name="Huard M.D."/>
            <person name="Hughes L."/>
            <person name="Hurhula B."/>
            <person name="Husby M.E."/>
            <person name="Kamat A."/>
            <person name="Kanga B."/>
            <person name="Kashin S."/>
            <person name="Khazanovich D."/>
            <person name="Kisner P."/>
            <person name="Lance K."/>
            <person name="Lara M."/>
            <person name="Lee W."/>
            <person name="Lennon N."/>
            <person name="Letendre F."/>
            <person name="LeVine R."/>
            <person name="Lipovsky A."/>
            <person name="Liu X."/>
            <person name="Liu J."/>
            <person name="Liu S."/>
            <person name="Lokyitsang T."/>
            <person name="Lokyitsang Y."/>
            <person name="Lubonja R."/>
            <person name="Lui A."/>
            <person name="MacDonald P."/>
            <person name="Magnisalis V."/>
            <person name="Maru K."/>
            <person name="Matthews C."/>
            <person name="McCusker W."/>
            <person name="McDonough S."/>
            <person name="Mehta T."/>
            <person name="Meldrim J."/>
            <person name="Meneus L."/>
            <person name="Mihai O."/>
            <person name="Mihalev A."/>
            <person name="Mihova T."/>
            <person name="Mittelman R."/>
            <person name="Mlenga V."/>
            <person name="Montmayeur A."/>
            <person name="Mulrain L."/>
            <person name="Navidi A."/>
            <person name="Naylor J."/>
            <person name="Negash T."/>
            <person name="Nguyen T."/>
            <person name="Nguyen N."/>
            <person name="Nicol R."/>
            <person name="Norbu C."/>
            <person name="Norbu N."/>
            <person name="Novod N."/>
            <person name="O'Neill B."/>
            <person name="Osman S."/>
            <person name="Markiewicz E."/>
            <person name="Oyono O.L."/>
            <person name="Patti C."/>
            <person name="Phunkhang P."/>
            <person name="Pierre F."/>
            <person name="Priest M."/>
            <person name="Raghuraman S."/>
            <person name="Rege F."/>
            <person name="Reyes R."/>
            <person name="Rise C."/>
            <person name="Rogov P."/>
            <person name="Ross K."/>
            <person name="Ryan E."/>
            <person name="Settipalli S."/>
            <person name="Shea T."/>
            <person name="Sherpa N."/>
            <person name="Shi L."/>
            <person name="Shih D."/>
            <person name="Sparrow T."/>
            <person name="Spaulding J."/>
            <person name="Stalker J."/>
            <person name="Stange-Thomann N."/>
            <person name="Stavropoulos S."/>
            <person name="Stone C."/>
            <person name="Strader C."/>
            <person name="Tesfaye S."/>
            <person name="Thomson T."/>
            <person name="Thoulutsang Y."/>
            <person name="Thoulutsang D."/>
            <person name="Topham K."/>
            <person name="Topping I."/>
            <person name="Tsamla T."/>
            <person name="Vassiliev H."/>
            <person name="Vo A."/>
            <person name="Wangchuk T."/>
            <person name="Wangdi T."/>
            <person name="Weiand M."/>
            <person name="Wilkinson J."/>
            <person name="Wilson A."/>
            <person name="Yadav S."/>
            <person name="Young G."/>
            <person name="Yu Q."/>
            <person name="Zembek L."/>
            <person name="Zhong D."/>
            <person name="Zimmer A."/>
            <person name="Zwirko Z."/>
            <person name="Jaffe D.B."/>
            <person name="Alvarez P."/>
            <person name="Brockman W."/>
            <person name="Butler J."/>
            <person name="Chin C."/>
            <person name="Gnerre S."/>
            <person name="MacCallum I."/>
            <person name="Graves J.A."/>
            <person name="Ponting C.P."/>
            <person name="Breen M."/>
            <person name="Samollow P.B."/>
            <person name="Lander E.S."/>
            <person name="Lindblad-Toh K."/>
        </authorList>
    </citation>
    <scope>NUCLEOTIDE SEQUENCE [LARGE SCALE GENOMIC DNA]</scope>
</reference>
<protein>
    <recommendedName>
        <fullName evidence="1">E3 ubiquitin-protein ligase listerin</fullName>
        <ecNumber evidence="1">2.3.2.27</ecNumber>
    </recommendedName>
    <alternativeName>
        <fullName evidence="1">RING-type E3 ubiquitin transferase listerin</fullName>
    </alternativeName>
</protein>
<keyword evidence="1" id="KW-0833">Ubl conjugation pathway</keyword>
<reference evidence="7" key="2">
    <citation type="submission" date="2025-08" db="UniProtKB">
        <authorList>
            <consortium name="Ensembl"/>
        </authorList>
    </citation>
    <scope>IDENTIFICATION</scope>
</reference>
<dbReference type="UniPathway" id="UPA00143"/>
<dbReference type="FunFam" id="1.25.10.10:FF:001251">
    <property type="entry name" value="Predicted protein"/>
    <property type="match status" value="1"/>
</dbReference>
<dbReference type="GO" id="GO:0043023">
    <property type="term" value="F:ribosomal large subunit binding"/>
    <property type="evidence" value="ECO:0000318"/>
    <property type="project" value="GO_Central"/>
</dbReference>
<dbReference type="GO" id="GO:0072344">
    <property type="term" value="P:rescue of stalled ribosome"/>
    <property type="evidence" value="ECO:0000318"/>
    <property type="project" value="GO_Central"/>
</dbReference>
<feature type="domain" description="E3 ubiquitin-protein ligase listerin HEAT repeat region" evidence="4">
    <location>
        <begin position="1379"/>
        <end position="1615"/>
    </location>
</feature>
<comment type="similarity">
    <text evidence="1">Belongs to the LTN1 family.</text>
</comment>
<evidence type="ECO:0000313" key="8">
    <source>
        <dbReference type="Proteomes" id="UP000002280"/>
    </source>
</evidence>
<dbReference type="Gene3D" id="3.30.40.10">
    <property type="entry name" value="Zinc/RING finger domain, C3HC4 (zinc finger)"/>
    <property type="match status" value="1"/>
</dbReference>
<keyword evidence="1" id="KW-0808">Transferase</keyword>
<dbReference type="PANTHER" id="PTHR12389:SF0">
    <property type="entry name" value="E3 UBIQUITIN-PROTEIN LIGASE LISTERIN"/>
    <property type="match status" value="1"/>
</dbReference>
<evidence type="ECO:0000259" key="6">
    <source>
        <dbReference type="Pfam" id="PF24618"/>
    </source>
</evidence>
<dbReference type="GO" id="GO:0022626">
    <property type="term" value="C:cytosolic ribosome"/>
    <property type="evidence" value="ECO:0007669"/>
    <property type="project" value="Ensembl"/>
</dbReference>
<dbReference type="GO" id="GO:0061630">
    <property type="term" value="F:ubiquitin protein ligase activity"/>
    <property type="evidence" value="ECO:0000318"/>
    <property type="project" value="GO_Central"/>
</dbReference>
<dbReference type="InterPro" id="IPR054478">
    <property type="entry name" value="LTN1_UBC"/>
</dbReference>
<evidence type="ECO:0000256" key="2">
    <source>
        <dbReference type="SAM" id="MobiDB-lite"/>
    </source>
</evidence>
<dbReference type="OMA" id="IYGSHWE"/>
<dbReference type="EC" id="2.3.2.27" evidence="1"/>
<dbReference type="InterPro" id="IPR039795">
    <property type="entry name" value="LTN1/Rkr1"/>
</dbReference>
<comment type="subunit">
    <text evidence="1">Component of the ribosome quality control complex (RQC).</text>
</comment>
<dbReference type="STRING" id="13616.ENSMODP00000042641"/>
<dbReference type="InterPro" id="IPR016024">
    <property type="entry name" value="ARM-type_fold"/>
</dbReference>
<proteinExistence type="inferred from homology"/>
<dbReference type="Pfam" id="PF22958">
    <property type="entry name" value="Ltn1_1st"/>
    <property type="match status" value="1"/>
</dbReference>
<dbReference type="GO" id="GO:0051865">
    <property type="term" value="P:protein autoubiquitination"/>
    <property type="evidence" value="ECO:0007669"/>
    <property type="project" value="Ensembl"/>
</dbReference>
<evidence type="ECO:0000313" key="7">
    <source>
        <dbReference type="Ensembl" id="ENSMODP00000042641.1"/>
    </source>
</evidence>
<dbReference type="GO" id="GO:1990112">
    <property type="term" value="C:RQC complex"/>
    <property type="evidence" value="ECO:0000318"/>
    <property type="project" value="GO_Central"/>
</dbReference>
<dbReference type="GO" id="GO:0008270">
    <property type="term" value="F:zinc ion binding"/>
    <property type="evidence" value="ECO:0007669"/>
    <property type="project" value="UniProtKB-KW"/>
</dbReference>
<dbReference type="PANTHER" id="PTHR12389">
    <property type="entry name" value="ZINC FINGER PROTEIN 294"/>
    <property type="match status" value="1"/>
</dbReference>
<feature type="compositionally biased region" description="Basic residues" evidence="2">
    <location>
        <begin position="1"/>
        <end position="11"/>
    </location>
</feature>
<gene>
    <name evidence="7" type="primary">LTN1</name>
</gene>
<evidence type="ECO:0000259" key="4">
    <source>
        <dbReference type="Pfam" id="PF22999"/>
    </source>
</evidence>
<dbReference type="InterPro" id="IPR054476">
    <property type="entry name" value="Ltn1_N"/>
</dbReference>
<sequence>MGGKNKQRTKGNVRPSNSGRAAELLAKERGTVPGFIGFGTSQSDLGYVPAVQGAEEIDSLVDSDFRVVLRKLSKKDVTTKLKAMQEFGTMCDQREAEVVKGVLPYWPRIYCKISLDYDRRVREATQIAFERLILKVKKHLAPHLKSLMGYWLIAQCDSYAPAATAAKQAFEAAFPPSKQSEALVFCKDEIINVLQDHLLKETPDTLSDPQTVPEEEREAKYFRILTSSLLALKKLLCMMPASEMDSVEEKLKPLLAHSKFWKYGKHHSPQVRSAFFELVSALCQYIPKSMKAESSRVSPAVLANIDEIDPVVCPSLWEAVLYILTTIEDCWNHVNASKNVFPKLSTMLSEGGRGLATVIYPYLLPFISKIPHFSTDLNLEFFRDFFTYITQGLSTERILTSHSDCSALISAFFECLRFIMQQNLGVKEESVKMQKMLINDQLIPFVDTALNDPRLQNEQLYDQLAETLNSWENKAETHGDDRVVDTLKNVLKTFWANLSDICLQKIASQEADEKSLLGLASLLQVLQKAENSGKQNQKKVPKARIIDGAPESSTENRKEISSEEENAEELDPSWDQKFPVHISQLRNGPLYDLVCNLAGRSVAHISGMKSRKHLSFLSSLLNSFASSEVFKVMLELQNEKCNIDVNTVPQELVRSVRENPAVRFMYEKLINWLSEDKKQNTDFLVDILYSILYCCESNSERKTILDDLTKLDLKWNIILRIIQKACSGSDKHLLVSTWLKGDILGEKLATLADHLCNKDLEVEDSSESFTSERWTLLSLVLSQHVKNDYLIGEAYVERIISKLNVALSKAKTTSEAGNTEPSVSFICDVASNFFISVKGCWLMPSSEELLLTVFQLCAQNQDISHLSDSLVSKLKCTWLCGLHSLVHQFGNANTQSTFLHSSALWLKNQIQSTSLDVKSLQVMMSTVDDILTSLLEAHNALLLLRLFVENIMPSDSEWENMRHSLSTQWLHKPLLEGRLSLNYEYSRTDFKEYTTLQLPSHLCTTALLSKVVLLTLKEEIILEQNKTEKIIAELFYSLQWCEELENPYNMLIEFCEMLQGMGITYDNLSVLCNLSGLLELIFIRSRDTGTLWSLTISKLMHSKNILPDEVKQLYKTTEGFFPVTEGSLHTVQCLCPFLPLEDKEELVIQCTARLLTCTKKDLCNIDGSFGYLSILNSCLKTGSIDGREKLYGILKIIMSWKSDHEDIFLFSCSLKEASPQLLGLNIEIIHLLSILLKYSSSLLVDSDWDFIMCSMLAWLETTSENHALYPVPLVQLFACVSCDLACTLSAYFSSISSNLPVNLISEWHDFFSEGIHNLLLPLLVKITEESKDTSETSFQNSVLIPLGETLTYISKDQLLNHKLSVRLTSDQKTNLPERLQTLLNTLAPLLHFRARPVQIAVYHMLYKLMPELPKFDDDDLKSYVDEEEEPALSPPAALMTVLGILEDLLENILECFPVGECVVIQPLSEEFCYVLGYLLTWKLILTFFKASTSQLRALYSLYLRRTKSLNKLLYHLFRLMPQVPTYVGPAVEHPNKEMKTFFTEELHLHVRETATLSSQIPHLACSVYQITLKDLPAMVRLWWNSCEKRVFNVVDKFTSKYVSNMLSFQEISSVQTSTQLFNGMTVKARSTTREVIATYSVDDIFIELIIQLPLNYPLGSITVESGKRVGVAVQQWRNWMLQLSTYLTHQNGSIMEGLALWKNNVDKRFEGVEDCMICFSVIHGFNYSLPKKACRTCKKKFHSACLVRLEKILLLMLLVQKMLHLKHKTKNLSVTSNVLNLIM</sequence>
<keyword evidence="1" id="KW-0863">Zinc-finger</keyword>
<evidence type="ECO:0000259" key="3">
    <source>
        <dbReference type="Pfam" id="PF22958"/>
    </source>
</evidence>
<dbReference type="Proteomes" id="UP000002280">
    <property type="component" value="Chromosome 4"/>
</dbReference>
<organism evidence="7 8">
    <name type="scientific">Monodelphis domestica</name>
    <name type="common">Gray short-tailed opossum</name>
    <dbReference type="NCBI Taxonomy" id="13616"/>
    <lineage>
        <taxon>Eukaryota</taxon>
        <taxon>Metazoa</taxon>
        <taxon>Chordata</taxon>
        <taxon>Craniata</taxon>
        <taxon>Vertebrata</taxon>
        <taxon>Euteleostomi</taxon>
        <taxon>Mammalia</taxon>
        <taxon>Metatheria</taxon>
        <taxon>Didelphimorphia</taxon>
        <taxon>Didelphidae</taxon>
        <taxon>Monodelphis</taxon>
    </lineage>
</organism>
<dbReference type="SUPFAM" id="SSF48371">
    <property type="entry name" value="ARM repeat"/>
    <property type="match status" value="1"/>
</dbReference>
<name>A0A5F8G5E5_MONDO</name>
<dbReference type="GO" id="GO:0005829">
    <property type="term" value="C:cytosol"/>
    <property type="evidence" value="ECO:0000318"/>
    <property type="project" value="GO_Central"/>
</dbReference>
<keyword evidence="1" id="KW-0479">Metal-binding</keyword>
<reference evidence="7" key="3">
    <citation type="submission" date="2025-09" db="UniProtKB">
        <authorList>
            <consortium name="Ensembl"/>
        </authorList>
    </citation>
    <scope>IDENTIFICATION</scope>
</reference>
<accession>A0A5F8G5E5</accession>
<feature type="region of interest" description="Disordered" evidence="2">
    <location>
        <begin position="1"/>
        <end position="20"/>
    </location>
</feature>
<comment type="pathway">
    <text evidence="1">Protein modification; protein ubiquitination.</text>
</comment>
<dbReference type="Bgee" id="ENSMODG00000020996">
    <property type="expression patterns" value="Expressed in spermatocyte and 20 other cell types or tissues"/>
</dbReference>
<feature type="region of interest" description="Disordered" evidence="2">
    <location>
        <begin position="531"/>
        <end position="572"/>
    </location>
</feature>
<feature type="domain" description="E3 ubiquitin-protein ligase listerin HEAT-repeats region" evidence="6">
    <location>
        <begin position="1194"/>
        <end position="1341"/>
    </location>
</feature>
<dbReference type="Pfam" id="PF24618">
    <property type="entry name" value="LTN1_E3_ligase_5th"/>
    <property type="match status" value="1"/>
</dbReference>
<dbReference type="Pfam" id="PF22999">
    <property type="entry name" value="LTN1_E3_ligase_6th"/>
    <property type="match status" value="1"/>
</dbReference>
<dbReference type="InterPro" id="IPR056241">
    <property type="entry name" value="LTN1_HEAT_5th"/>
</dbReference>